<keyword evidence="2" id="KW-1185">Reference proteome</keyword>
<dbReference type="EMBL" id="JANJYI010000003">
    <property type="protein sequence ID" value="KAK2654992.1"/>
    <property type="molecule type" value="Genomic_DNA"/>
</dbReference>
<organism evidence="1 2">
    <name type="scientific">Dipteronia dyeriana</name>
    <dbReference type="NCBI Taxonomy" id="168575"/>
    <lineage>
        <taxon>Eukaryota</taxon>
        <taxon>Viridiplantae</taxon>
        <taxon>Streptophyta</taxon>
        <taxon>Embryophyta</taxon>
        <taxon>Tracheophyta</taxon>
        <taxon>Spermatophyta</taxon>
        <taxon>Magnoliopsida</taxon>
        <taxon>eudicotyledons</taxon>
        <taxon>Gunneridae</taxon>
        <taxon>Pentapetalae</taxon>
        <taxon>rosids</taxon>
        <taxon>malvids</taxon>
        <taxon>Sapindales</taxon>
        <taxon>Sapindaceae</taxon>
        <taxon>Hippocastanoideae</taxon>
        <taxon>Acereae</taxon>
        <taxon>Dipteronia</taxon>
    </lineage>
</organism>
<dbReference type="AlphaFoldDB" id="A0AAD9X923"/>
<dbReference type="Proteomes" id="UP001280121">
    <property type="component" value="Unassembled WGS sequence"/>
</dbReference>
<proteinExistence type="predicted"/>
<name>A0AAD9X923_9ROSI</name>
<sequence length="220" mass="23883">MLPVDKATVLSIPISWSRGCDFLMWHFNKNGEYTVSSGYSVALMDRVNSSSSDPSKMFFGGNLCGNLTSLPKPDFSFGRQARTMSLLSRTSGSGKCWLTPVAKLVIFLWNLLVMLFSAGRSPPSEWIAPPPGLLKLNSGYASQRNSSPFGVGVAIRDNKGDSRFIVKDIKALFVKVGICKCEAIPGSGNSLAQNLASFAFSSVKESLWLDPNFSSVFYAV</sequence>
<accession>A0AAD9X923</accession>
<evidence type="ECO:0000313" key="2">
    <source>
        <dbReference type="Proteomes" id="UP001280121"/>
    </source>
</evidence>
<comment type="caution">
    <text evidence="1">The sequence shown here is derived from an EMBL/GenBank/DDBJ whole genome shotgun (WGS) entry which is preliminary data.</text>
</comment>
<evidence type="ECO:0000313" key="1">
    <source>
        <dbReference type="EMBL" id="KAK2654992.1"/>
    </source>
</evidence>
<gene>
    <name evidence="1" type="ORF">Ddye_008044</name>
</gene>
<protein>
    <submittedName>
        <fullName evidence="1">Uncharacterized protein</fullName>
    </submittedName>
</protein>
<reference evidence="1" key="1">
    <citation type="journal article" date="2023" name="Plant J.">
        <title>Genome sequences and population genomics provide insights into the demographic history, inbreeding, and mutation load of two 'living fossil' tree species of Dipteronia.</title>
        <authorList>
            <person name="Feng Y."/>
            <person name="Comes H.P."/>
            <person name="Chen J."/>
            <person name="Zhu S."/>
            <person name="Lu R."/>
            <person name="Zhang X."/>
            <person name="Li P."/>
            <person name="Qiu J."/>
            <person name="Olsen K.M."/>
            <person name="Qiu Y."/>
        </authorList>
    </citation>
    <scope>NUCLEOTIDE SEQUENCE</scope>
    <source>
        <strain evidence="1">KIB01</strain>
    </source>
</reference>